<evidence type="ECO:0000259" key="1">
    <source>
        <dbReference type="PROSITE" id="PS51340"/>
    </source>
</evidence>
<dbReference type="PANTHER" id="PTHR30212:SF2">
    <property type="entry name" value="PROTEIN YIIM"/>
    <property type="match status" value="1"/>
</dbReference>
<dbReference type="InterPro" id="IPR011037">
    <property type="entry name" value="Pyrv_Knase-like_insert_dom_sf"/>
</dbReference>
<dbReference type="GO" id="GO:0030170">
    <property type="term" value="F:pyridoxal phosphate binding"/>
    <property type="evidence" value="ECO:0007669"/>
    <property type="project" value="InterPro"/>
</dbReference>
<organism evidence="2 3">
    <name type="scientific">Deinococcus cellulosilyticus (strain DSM 18568 / NBRC 106333 / KACC 11606 / 5516J-15)</name>
    <dbReference type="NCBI Taxonomy" id="1223518"/>
    <lineage>
        <taxon>Bacteria</taxon>
        <taxon>Thermotogati</taxon>
        <taxon>Deinococcota</taxon>
        <taxon>Deinococci</taxon>
        <taxon>Deinococcales</taxon>
        <taxon>Deinococcaceae</taxon>
        <taxon>Deinococcus</taxon>
    </lineage>
</organism>
<sequence>MVPMILQTLSIGQAQEHPYQSGLVSSAIVKSSTSEPLQLTLTGLVGDQQADLRYHGGPDKAICVYPAEHYAFWKEKLGRELPVPGFGENFTTLGLLEAEVCIGDVYQVGEVRVQVTQPRQPCFKLAMRHGIKDLAVQVTESGFTGFYLRVLQEGTVQAGDAITLLEKGRITITETNRVIHVDRNDRAAIEQLLLEDALAATLRDGLQKRLQ</sequence>
<evidence type="ECO:0000313" key="2">
    <source>
        <dbReference type="EMBL" id="GEM46554.1"/>
    </source>
</evidence>
<reference evidence="2 3" key="1">
    <citation type="submission" date="2019-07" db="EMBL/GenBank/DDBJ databases">
        <title>Whole genome shotgun sequence of Deinococcus cellulosilyticus NBRC 106333.</title>
        <authorList>
            <person name="Hosoyama A."/>
            <person name="Uohara A."/>
            <person name="Ohji S."/>
            <person name="Ichikawa N."/>
        </authorList>
    </citation>
    <scope>NUCLEOTIDE SEQUENCE [LARGE SCALE GENOMIC DNA]</scope>
    <source>
        <strain evidence="2 3">NBRC 106333</strain>
    </source>
</reference>
<dbReference type="Gene3D" id="2.40.33.20">
    <property type="entry name" value="PK beta-barrel domain-like"/>
    <property type="match status" value="1"/>
</dbReference>
<dbReference type="PANTHER" id="PTHR30212">
    <property type="entry name" value="PROTEIN YIIM"/>
    <property type="match status" value="1"/>
</dbReference>
<dbReference type="GO" id="GO:0003824">
    <property type="term" value="F:catalytic activity"/>
    <property type="evidence" value="ECO:0007669"/>
    <property type="project" value="InterPro"/>
</dbReference>
<name>A0A511N109_DEIC1</name>
<dbReference type="AlphaFoldDB" id="A0A511N109"/>
<dbReference type="PROSITE" id="PS51340">
    <property type="entry name" value="MOSC"/>
    <property type="match status" value="1"/>
</dbReference>
<comment type="caution">
    <text evidence="2">The sequence shown here is derived from an EMBL/GenBank/DDBJ whole genome shotgun (WGS) entry which is preliminary data.</text>
</comment>
<protein>
    <recommendedName>
        <fullName evidence="1">MOSC domain-containing protein</fullName>
    </recommendedName>
</protein>
<dbReference type="InterPro" id="IPR005163">
    <property type="entry name" value="Tri_helical_YiiM-like"/>
</dbReference>
<evidence type="ECO:0000313" key="3">
    <source>
        <dbReference type="Proteomes" id="UP000321306"/>
    </source>
</evidence>
<keyword evidence="3" id="KW-1185">Reference proteome</keyword>
<dbReference type="InterPro" id="IPR052353">
    <property type="entry name" value="Benzoxazolinone_Detox_Enz"/>
</dbReference>
<dbReference type="EMBL" id="BJXB01000008">
    <property type="protein sequence ID" value="GEM46554.1"/>
    <property type="molecule type" value="Genomic_DNA"/>
</dbReference>
<gene>
    <name evidence="2" type="primary">yflK</name>
    <name evidence="2" type="ORF">DC3_21890</name>
</gene>
<feature type="domain" description="MOSC" evidence="1">
    <location>
        <begin position="31"/>
        <end position="165"/>
    </location>
</feature>
<accession>A0A511N109</accession>
<dbReference type="Pfam" id="PF03473">
    <property type="entry name" value="MOSC"/>
    <property type="match status" value="1"/>
</dbReference>
<dbReference type="SUPFAM" id="SSF50800">
    <property type="entry name" value="PK beta-barrel domain-like"/>
    <property type="match status" value="1"/>
</dbReference>
<dbReference type="Proteomes" id="UP000321306">
    <property type="component" value="Unassembled WGS sequence"/>
</dbReference>
<proteinExistence type="predicted"/>
<dbReference type="Pfam" id="PF03475">
    <property type="entry name" value="YiiM_3-alpha"/>
    <property type="match status" value="1"/>
</dbReference>
<dbReference type="GO" id="GO:0030151">
    <property type="term" value="F:molybdenum ion binding"/>
    <property type="evidence" value="ECO:0007669"/>
    <property type="project" value="InterPro"/>
</dbReference>
<dbReference type="InterPro" id="IPR005302">
    <property type="entry name" value="MoCF_Sase_C"/>
</dbReference>